<dbReference type="PANTHER" id="PTHR31672:SF13">
    <property type="entry name" value="F-BOX PROTEIN CPR30-LIKE"/>
    <property type="match status" value="1"/>
</dbReference>
<sequence>MADIISRLPVKTIIHCKSVCKNWRELVSDSYFINLHLSRSPRCVMIHHKIQPDLVSESDSEDEDETVNLVRPGVLKCLEIKGELDTSHLHHAIVTSLDLNVTPIFKNTKILQVGSVNGLVCLRQYRDEVDNTYVCNPITREYVILPRPQYVGSIPLINTYGFGVGLVTKEYKVVWIFLRTIPQNPTSSLSYLFEAEVCTLGAGQWRRLGHVPYLINASNGLFLNGCVHWIVNDKHSPERLCSFNIDNETFELFPSPPTEEIVGDVCYQNLGILNGCLNLSDSSLFEPDFTIWVMKEYGFKKSWCKEVVIKRSIMPNVGRFLPVYLIESLDDGSILMFVDESSLLVYCPRKKTIEKRDFLKPYFTGKAYRPSFLKLEAFEPQRVLVF</sequence>
<proteinExistence type="predicted"/>
<gene>
    <name evidence="3" type="ORF">CTI12_AA306490</name>
</gene>
<dbReference type="InterPro" id="IPR013187">
    <property type="entry name" value="F-box-assoc_dom_typ3"/>
</dbReference>
<evidence type="ECO:0000259" key="1">
    <source>
        <dbReference type="Pfam" id="PF00646"/>
    </source>
</evidence>
<dbReference type="SUPFAM" id="SSF81383">
    <property type="entry name" value="F-box domain"/>
    <property type="match status" value="1"/>
</dbReference>
<name>A0A2U1MV56_ARTAN</name>
<comment type="caution">
    <text evidence="3">The sequence shown here is derived from an EMBL/GenBank/DDBJ whole genome shotgun (WGS) entry which is preliminary data.</text>
</comment>
<feature type="domain" description="F-box" evidence="1">
    <location>
        <begin position="3"/>
        <end position="32"/>
    </location>
</feature>
<dbReference type="Proteomes" id="UP000245207">
    <property type="component" value="Unassembled WGS sequence"/>
</dbReference>
<dbReference type="NCBIfam" id="TIGR01640">
    <property type="entry name" value="F_box_assoc_1"/>
    <property type="match status" value="1"/>
</dbReference>
<evidence type="ECO:0000313" key="4">
    <source>
        <dbReference type="Proteomes" id="UP000245207"/>
    </source>
</evidence>
<dbReference type="Gene3D" id="1.20.1280.50">
    <property type="match status" value="1"/>
</dbReference>
<dbReference type="AlphaFoldDB" id="A0A2U1MV56"/>
<dbReference type="InterPro" id="IPR017451">
    <property type="entry name" value="F-box-assoc_interact_dom"/>
</dbReference>
<feature type="domain" description="F-box associated beta-propeller type 3" evidence="2">
    <location>
        <begin position="107"/>
        <end position="339"/>
    </location>
</feature>
<keyword evidence="4" id="KW-1185">Reference proteome</keyword>
<dbReference type="Pfam" id="PF08268">
    <property type="entry name" value="FBA_3"/>
    <property type="match status" value="1"/>
</dbReference>
<organism evidence="3 4">
    <name type="scientific">Artemisia annua</name>
    <name type="common">Sweet wormwood</name>
    <dbReference type="NCBI Taxonomy" id="35608"/>
    <lineage>
        <taxon>Eukaryota</taxon>
        <taxon>Viridiplantae</taxon>
        <taxon>Streptophyta</taxon>
        <taxon>Embryophyta</taxon>
        <taxon>Tracheophyta</taxon>
        <taxon>Spermatophyta</taxon>
        <taxon>Magnoliopsida</taxon>
        <taxon>eudicotyledons</taxon>
        <taxon>Gunneridae</taxon>
        <taxon>Pentapetalae</taxon>
        <taxon>asterids</taxon>
        <taxon>campanulids</taxon>
        <taxon>Asterales</taxon>
        <taxon>Asteraceae</taxon>
        <taxon>Asteroideae</taxon>
        <taxon>Anthemideae</taxon>
        <taxon>Artemisiinae</taxon>
        <taxon>Artemisia</taxon>
    </lineage>
</organism>
<dbReference type="InterPro" id="IPR050796">
    <property type="entry name" value="SCF_F-box_component"/>
</dbReference>
<dbReference type="InterPro" id="IPR001810">
    <property type="entry name" value="F-box_dom"/>
</dbReference>
<evidence type="ECO:0000313" key="3">
    <source>
        <dbReference type="EMBL" id="PWA65153.1"/>
    </source>
</evidence>
<accession>A0A2U1MV56</accession>
<protein>
    <submittedName>
        <fullName evidence="3">F-box associated domain, type 1</fullName>
    </submittedName>
</protein>
<dbReference type="Pfam" id="PF00646">
    <property type="entry name" value="F-box"/>
    <property type="match status" value="1"/>
</dbReference>
<dbReference type="InterPro" id="IPR036047">
    <property type="entry name" value="F-box-like_dom_sf"/>
</dbReference>
<dbReference type="OrthoDB" id="894159at2759"/>
<dbReference type="EMBL" id="PKPP01004278">
    <property type="protein sequence ID" value="PWA65153.1"/>
    <property type="molecule type" value="Genomic_DNA"/>
</dbReference>
<dbReference type="STRING" id="35608.A0A2U1MV56"/>
<dbReference type="PANTHER" id="PTHR31672">
    <property type="entry name" value="BNACNNG10540D PROTEIN"/>
    <property type="match status" value="1"/>
</dbReference>
<evidence type="ECO:0000259" key="2">
    <source>
        <dbReference type="Pfam" id="PF08268"/>
    </source>
</evidence>
<reference evidence="3 4" key="1">
    <citation type="journal article" date="2018" name="Mol. Plant">
        <title>The genome of Artemisia annua provides insight into the evolution of Asteraceae family and artemisinin biosynthesis.</title>
        <authorList>
            <person name="Shen Q."/>
            <person name="Zhang L."/>
            <person name="Liao Z."/>
            <person name="Wang S."/>
            <person name="Yan T."/>
            <person name="Shi P."/>
            <person name="Liu M."/>
            <person name="Fu X."/>
            <person name="Pan Q."/>
            <person name="Wang Y."/>
            <person name="Lv Z."/>
            <person name="Lu X."/>
            <person name="Zhang F."/>
            <person name="Jiang W."/>
            <person name="Ma Y."/>
            <person name="Chen M."/>
            <person name="Hao X."/>
            <person name="Li L."/>
            <person name="Tang Y."/>
            <person name="Lv G."/>
            <person name="Zhou Y."/>
            <person name="Sun X."/>
            <person name="Brodelius P.E."/>
            <person name="Rose J.K.C."/>
            <person name="Tang K."/>
        </authorList>
    </citation>
    <scope>NUCLEOTIDE SEQUENCE [LARGE SCALE GENOMIC DNA]</scope>
    <source>
        <strain evidence="4">cv. Huhao1</strain>
        <tissue evidence="3">Leaf</tissue>
    </source>
</reference>